<organism evidence="1 2">
    <name type="scientific">Panagrolaimus sp. JU765</name>
    <dbReference type="NCBI Taxonomy" id="591449"/>
    <lineage>
        <taxon>Eukaryota</taxon>
        <taxon>Metazoa</taxon>
        <taxon>Ecdysozoa</taxon>
        <taxon>Nematoda</taxon>
        <taxon>Chromadorea</taxon>
        <taxon>Rhabditida</taxon>
        <taxon>Tylenchina</taxon>
        <taxon>Panagrolaimomorpha</taxon>
        <taxon>Panagrolaimoidea</taxon>
        <taxon>Panagrolaimidae</taxon>
        <taxon>Panagrolaimus</taxon>
    </lineage>
</organism>
<protein>
    <submittedName>
        <fullName evidence="2">Carbohydrate kinase PfkB domain-containing protein</fullName>
    </submittedName>
</protein>
<dbReference type="Proteomes" id="UP000887576">
    <property type="component" value="Unplaced"/>
</dbReference>
<accession>A0AC34Q6K2</accession>
<proteinExistence type="predicted"/>
<name>A0AC34Q6K2_9BILA</name>
<evidence type="ECO:0000313" key="2">
    <source>
        <dbReference type="WBParaSite" id="JU765_v2.g13483.t1"/>
    </source>
</evidence>
<reference evidence="2" key="1">
    <citation type="submission" date="2022-11" db="UniProtKB">
        <authorList>
            <consortium name="WormBaseParasite"/>
        </authorList>
    </citation>
    <scope>IDENTIFICATION</scope>
</reference>
<evidence type="ECO:0000313" key="1">
    <source>
        <dbReference type="Proteomes" id="UP000887576"/>
    </source>
</evidence>
<sequence length="288" mass="32044">NWNNGEEAVLGLRNEYNATATVIICPWGSKGVYGWGVQMTKPIFVPAIEIKAIDTCGAGDCFIAASIWSMTCGKSLQESLQFACLVAARKCSQKVLHYRGNLPEITATEFKEKFSNGFGDYSWIHFEGRNFDQIHEMMSFVKTSKAENELLMISVEFEKIRNFSWFEKLIEFADVIFMSKDFAKSKNWNNGEEAVLGLRNEYNATATMIICPWGSKGVYGLGVQMTKPIFVPAIEIKAMDTCGAGDCFIAASIWSMTCGKSLQESLQFACLVAAKKCSQKGLKNILLE</sequence>
<dbReference type="WBParaSite" id="JU765_v2.g13483.t1">
    <property type="protein sequence ID" value="JU765_v2.g13483.t1"/>
    <property type="gene ID" value="JU765_v2.g13483"/>
</dbReference>